<sequence>MVHATRPSRGMSKRHRREHEYERDRFEQRQQRMQRQKRRERHELRELDLGI</sequence>
<accession>A0A1H2PML5</accession>
<feature type="compositionally biased region" description="Basic and acidic residues" evidence="1">
    <location>
        <begin position="18"/>
        <end position="30"/>
    </location>
</feature>
<dbReference type="Proteomes" id="UP000243719">
    <property type="component" value="Unassembled WGS sequence"/>
</dbReference>
<evidence type="ECO:0000256" key="1">
    <source>
        <dbReference type="SAM" id="MobiDB-lite"/>
    </source>
</evidence>
<evidence type="ECO:0000313" key="3">
    <source>
        <dbReference type="Proteomes" id="UP000243719"/>
    </source>
</evidence>
<gene>
    <name evidence="2" type="ORF">SAMN05216551_103242</name>
</gene>
<evidence type="ECO:0000313" key="2">
    <source>
        <dbReference type="EMBL" id="SDV47717.1"/>
    </source>
</evidence>
<reference evidence="3" key="1">
    <citation type="submission" date="2016-09" db="EMBL/GenBank/DDBJ databases">
        <authorList>
            <person name="Varghese N."/>
            <person name="Submissions S."/>
        </authorList>
    </citation>
    <scope>NUCLEOTIDE SEQUENCE [LARGE SCALE GENOMIC DNA]</scope>
    <source>
        <strain evidence="3">JS23</strain>
    </source>
</reference>
<name>A0A1H2PML5_9BURK</name>
<proteinExistence type="predicted"/>
<keyword evidence="3" id="KW-1185">Reference proteome</keyword>
<protein>
    <submittedName>
        <fullName evidence="2">Uncharacterized protein</fullName>
    </submittedName>
</protein>
<feature type="region of interest" description="Disordered" evidence="1">
    <location>
        <begin position="1"/>
        <end position="51"/>
    </location>
</feature>
<dbReference type="AlphaFoldDB" id="A0A1H2PML5"/>
<dbReference type="EMBL" id="FNLO01000003">
    <property type="protein sequence ID" value="SDV47717.1"/>
    <property type="molecule type" value="Genomic_DNA"/>
</dbReference>
<feature type="compositionally biased region" description="Basic and acidic residues" evidence="1">
    <location>
        <begin position="41"/>
        <end position="51"/>
    </location>
</feature>
<organism evidence="2 3">
    <name type="scientific">Chitinasiproducens palmae</name>
    <dbReference type="NCBI Taxonomy" id="1770053"/>
    <lineage>
        <taxon>Bacteria</taxon>
        <taxon>Pseudomonadati</taxon>
        <taxon>Pseudomonadota</taxon>
        <taxon>Betaproteobacteria</taxon>
        <taxon>Burkholderiales</taxon>
        <taxon>Burkholderiaceae</taxon>
        <taxon>Chitinasiproducens</taxon>
    </lineage>
</organism>